<evidence type="ECO:0000256" key="7">
    <source>
        <dbReference type="ARBA" id="ARBA00022490"/>
    </source>
</evidence>
<evidence type="ECO:0000256" key="17">
    <source>
        <dbReference type="RuleBase" id="RU003464"/>
    </source>
</evidence>
<evidence type="ECO:0000256" key="5">
    <source>
        <dbReference type="ARBA" id="ARBA00012807"/>
    </source>
</evidence>
<evidence type="ECO:0000256" key="6">
    <source>
        <dbReference type="ARBA" id="ARBA00014679"/>
    </source>
</evidence>
<comment type="caution">
    <text evidence="19">The sequence shown here is derived from an EMBL/GenBank/DDBJ whole genome shotgun (WGS) entry which is preliminary data.</text>
</comment>
<dbReference type="InterPro" id="IPR016009">
    <property type="entry name" value="tRNA_MeTrfase_TRMD/TRM10"/>
</dbReference>
<dbReference type="PANTHER" id="PTHR46417:SF1">
    <property type="entry name" value="TRNA (GUANINE-N(1)-)-METHYLTRANSFERASE"/>
    <property type="match status" value="1"/>
</dbReference>
<evidence type="ECO:0000256" key="10">
    <source>
        <dbReference type="ARBA" id="ARBA00022691"/>
    </source>
</evidence>
<comment type="catalytic activity">
    <reaction evidence="14 15 17">
        <text>guanosine(37) in tRNA + S-adenosyl-L-methionine = N(1)-methylguanosine(37) in tRNA + S-adenosyl-L-homocysteine + H(+)</text>
        <dbReference type="Rhea" id="RHEA:36899"/>
        <dbReference type="Rhea" id="RHEA-COMP:10145"/>
        <dbReference type="Rhea" id="RHEA-COMP:10147"/>
        <dbReference type="ChEBI" id="CHEBI:15378"/>
        <dbReference type="ChEBI" id="CHEBI:57856"/>
        <dbReference type="ChEBI" id="CHEBI:59789"/>
        <dbReference type="ChEBI" id="CHEBI:73542"/>
        <dbReference type="ChEBI" id="CHEBI:74269"/>
        <dbReference type="EC" id="2.1.1.228"/>
    </reaction>
</comment>
<evidence type="ECO:0000259" key="18">
    <source>
        <dbReference type="Pfam" id="PF01746"/>
    </source>
</evidence>
<dbReference type="HAMAP" id="MF_00605">
    <property type="entry name" value="TrmD"/>
    <property type="match status" value="1"/>
</dbReference>
<organism evidence="19 20">
    <name type="scientific">Muiribacterium halophilum</name>
    <dbReference type="NCBI Taxonomy" id="2053465"/>
    <lineage>
        <taxon>Bacteria</taxon>
        <taxon>Candidatus Muiribacteriota</taxon>
        <taxon>Candidatus Muiribacteriia</taxon>
        <taxon>Candidatus Muiribacteriales</taxon>
        <taxon>Candidatus Muiribacteriaceae</taxon>
        <taxon>Candidatus Muiribacterium</taxon>
    </lineage>
</organism>
<reference evidence="19 20" key="1">
    <citation type="submission" date="2017-11" db="EMBL/GenBank/DDBJ databases">
        <title>Genome-resolved metagenomics identifies genetic mobility, metabolic interactions, and unexpected diversity in perchlorate-reducing communities.</title>
        <authorList>
            <person name="Barnum T.P."/>
            <person name="Figueroa I.A."/>
            <person name="Carlstrom C.I."/>
            <person name="Lucas L.N."/>
            <person name="Engelbrektson A.L."/>
            <person name="Coates J.D."/>
        </authorList>
    </citation>
    <scope>NUCLEOTIDE SEQUENCE [LARGE SCALE GENOMIC DNA]</scope>
    <source>
        <strain evidence="19">BM706</strain>
    </source>
</reference>
<evidence type="ECO:0000313" key="20">
    <source>
        <dbReference type="Proteomes" id="UP000234857"/>
    </source>
</evidence>
<dbReference type="GO" id="GO:0005829">
    <property type="term" value="C:cytosol"/>
    <property type="evidence" value="ECO:0007669"/>
    <property type="project" value="TreeGrafter"/>
</dbReference>
<evidence type="ECO:0000256" key="11">
    <source>
        <dbReference type="ARBA" id="ARBA00022694"/>
    </source>
</evidence>
<gene>
    <name evidence="15" type="primary">trmD</name>
    <name evidence="19" type="ORF">C0601_04385</name>
</gene>
<dbReference type="EMBL" id="PKTG01000059">
    <property type="protein sequence ID" value="PLX18543.1"/>
    <property type="molecule type" value="Genomic_DNA"/>
</dbReference>
<comment type="subcellular location">
    <subcellularLocation>
        <location evidence="2 15 17">Cytoplasm</location>
    </subcellularLocation>
</comment>
<feature type="binding site" evidence="15 16">
    <location>
        <begin position="128"/>
        <end position="133"/>
    </location>
    <ligand>
        <name>S-adenosyl-L-methionine</name>
        <dbReference type="ChEBI" id="CHEBI:59789"/>
    </ligand>
</feature>
<dbReference type="PANTHER" id="PTHR46417">
    <property type="entry name" value="TRNA (GUANINE-N(1)-)-METHYLTRANSFERASE"/>
    <property type="match status" value="1"/>
</dbReference>
<comment type="function">
    <text evidence="1 15 17">Specifically methylates guanosine-37 in various tRNAs.</text>
</comment>
<evidence type="ECO:0000256" key="16">
    <source>
        <dbReference type="PIRSR" id="PIRSR000386-1"/>
    </source>
</evidence>
<keyword evidence="10 15" id="KW-0949">S-adenosyl-L-methionine</keyword>
<protein>
    <recommendedName>
        <fullName evidence="6 15">tRNA (guanine-N(1)-)-methyltransferase</fullName>
        <ecNumber evidence="5 15">2.1.1.228</ecNumber>
    </recommendedName>
    <alternativeName>
        <fullName evidence="12 15">M1G-methyltransferase</fullName>
    </alternativeName>
    <alternativeName>
        <fullName evidence="13 15">tRNA [GM37] methyltransferase</fullName>
    </alternativeName>
</protein>
<evidence type="ECO:0000256" key="9">
    <source>
        <dbReference type="ARBA" id="ARBA00022679"/>
    </source>
</evidence>
<proteinExistence type="inferred from homology"/>
<dbReference type="AlphaFoldDB" id="A0A2N5ZIU4"/>
<dbReference type="NCBIfam" id="TIGR00088">
    <property type="entry name" value="trmD"/>
    <property type="match status" value="1"/>
</dbReference>
<dbReference type="GO" id="GO:0002939">
    <property type="term" value="P:tRNA N1-guanine methylation"/>
    <property type="evidence" value="ECO:0007669"/>
    <property type="project" value="TreeGrafter"/>
</dbReference>
<keyword evidence="8 15" id="KW-0489">Methyltransferase</keyword>
<evidence type="ECO:0000256" key="1">
    <source>
        <dbReference type="ARBA" id="ARBA00002634"/>
    </source>
</evidence>
<evidence type="ECO:0000256" key="15">
    <source>
        <dbReference type="HAMAP-Rule" id="MF_00605"/>
    </source>
</evidence>
<dbReference type="GO" id="GO:0052906">
    <property type="term" value="F:tRNA (guanine(37)-N1)-methyltransferase activity"/>
    <property type="evidence" value="ECO:0007669"/>
    <property type="project" value="UniProtKB-UniRule"/>
</dbReference>
<dbReference type="Gene3D" id="3.40.1280.10">
    <property type="match status" value="1"/>
</dbReference>
<dbReference type="InterPro" id="IPR023148">
    <property type="entry name" value="tRNA_m1G_MeTrfase_C_sf"/>
</dbReference>
<dbReference type="Gene3D" id="1.10.1270.20">
    <property type="entry name" value="tRNA(m1g37)methyltransferase, domain 2"/>
    <property type="match status" value="1"/>
</dbReference>
<evidence type="ECO:0000256" key="3">
    <source>
        <dbReference type="ARBA" id="ARBA00007630"/>
    </source>
</evidence>
<evidence type="ECO:0000256" key="14">
    <source>
        <dbReference type="ARBA" id="ARBA00047783"/>
    </source>
</evidence>
<dbReference type="Pfam" id="PF01746">
    <property type="entry name" value="tRNA_m1G_MT"/>
    <property type="match status" value="1"/>
</dbReference>
<accession>A0A2N5ZIU4</accession>
<feature type="binding site" evidence="15 16">
    <location>
        <position position="109"/>
    </location>
    <ligand>
        <name>S-adenosyl-L-methionine</name>
        <dbReference type="ChEBI" id="CHEBI:59789"/>
    </ligand>
</feature>
<evidence type="ECO:0000256" key="2">
    <source>
        <dbReference type="ARBA" id="ARBA00004496"/>
    </source>
</evidence>
<dbReference type="EC" id="2.1.1.228" evidence="5 15"/>
<comment type="similarity">
    <text evidence="3 15 17">Belongs to the RNA methyltransferase TrmD family.</text>
</comment>
<dbReference type="SUPFAM" id="SSF75217">
    <property type="entry name" value="alpha/beta knot"/>
    <property type="match status" value="1"/>
</dbReference>
<keyword evidence="9 15" id="KW-0808">Transferase</keyword>
<dbReference type="InterPro" id="IPR029026">
    <property type="entry name" value="tRNA_m1G_MTases_N"/>
</dbReference>
<keyword evidence="11 15" id="KW-0819">tRNA processing</keyword>
<dbReference type="PIRSF" id="PIRSF000386">
    <property type="entry name" value="tRNA_mtase"/>
    <property type="match status" value="1"/>
</dbReference>
<comment type="subunit">
    <text evidence="4 15 17">Homodimer.</text>
</comment>
<evidence type="ECO:0000256" key="13">
    <source>
        <dbReference type="ARBA" id="ARBA00033392"/>
    </source>
</evidence>
<sequence>MMKINVVTIFPDMIKDFLKQGLVKRHIENGGIEINAINLREWGIGNYKQVDDYVFGTGKSILMRYDVLSKCLDDIGKGHLIITTPAGEKYDQKKALELSEKDVITIVCGRYEGFDGRIENEADDLISVGDYVLNGGETAAMIMIESITRLLKGFTKEENIKNDSHSTGLLECQHFTRPATYNGKSVPDEVLSGNHAEIEKFNRKNSLVRTLKNRPDMFSNIKLKKEDVSLLTDHIHE</sequence>
<dbReference type="InterPro" id="IPR002649">
    <property type="entry name" value="tRNA_m1G_MeTrfase_TrmD"/>
</dbReference>
<dbReference type="InterPro" id="IPR029028">
    <property type="entry name" value="Alpha/beta_knot_MTases"/>
</dbReference>
<name>A0A2N5ZIU4_MUIH1</name>
<keyword evidence="7 15" id="KW-0963">Cytoplasm</keyword>
<evidence type="ECO:0000256" key="4">
    <source>
        <dbReference type="ARBA" id="ARBA00011738"/>
    </source>
</evidence>
<evidence type="ECO:0000256" key="12">
    <source>
        <dbReference type="ARBA" id="ARBA00029736"/>
    </source>
</evidence>
<evidence type="ECO:0000313" key="19">
    <source>
        <dbReference type="EMBL" id="PLX18543.1"/>
    </source>
</evidence>
<evidence type="ECO:0000256" key="8">
    <source>
        <dbReference type="ARBA" id="ARBA00022603"/>
    </source>
</evidence>
<feature type="domain" description="tRNA methyltransferase TRMD/TRM10-type" evidence="18">
    <location>
        <begin position="2"/>
        <end position="219"/>
    </location>
</feature>
<dbReference type="Proteomes" id="UP000234857">
    <property type="component" value="Unassembled WGS sequence"/>
</dbReference>
<dbReference type="NCBIfam" id="NF000648">
    <property type="entry name" value="PRK00026.1"/>
    <property type="match status" value="1"/>
</dbReference>